<proteinExistence type="predicted"/>
<dbReference type="PANTHER" id="PTHR33677">
    <property type="entry name" value="TRANSCRIPTIONAL REPRESSOR FRMR-RELATED"/>
    <property type="match status" value="1"/>
</dbReference>
<evidence type="ECO:0000313" key="7">
    <source>
        <dbReference type="EMBL" id="OGD86774.1"/>
    </source>
</evidence>
<comment type="subunit">
    <text evidence="2">Homodimer.</text>
</comment>
<evidence type="ECO:0000256" key="6">
    <source>
        <dbReference type="ARBA" id="ARBA00041544"/>
    </source>
</evidence>
<evidence type="ECO:0000256" key="3">
    <source>
        <dbReference type="ARBA" id="ARBA00022490"/>
    </source>
</evidence>
<dbReference type="EMBL" id="MFAT01000017">
    <property type="protein sequence ID" value="OGD86774.1"/>
    <property type="molecule type" value="Genomic_DNA"/>
</dbReference>
<dbReference type="GO" id="GO:0046872">
    <property type="term" value="F:metal ion binding"/>
    <property type="evidence" value="ECO:0007669"/>
    <property type="project" value="UniProtKB-KW"/>
</dbReference>
<organism evidence="7 8">
    <name type="scientific">Candidatus Curtissbacteria bacterium RBG_13_35_7</name>
    <dbReference type="NCBI Taxonomy" id="1797705"/>
    <lineage>
        <taxon>Bacteria</taxon>
        <taxon>Candidatus Curtissiibacteriota</taxon>
    </lineage>
</organism>
<dbReference type="PANTHER" id="PTHR33677:SF4">
    <property type="entry name" value="COPPER-SENSING TRANSCRIPTIONAL REPRESSOR CSOR"/>
    <property type="match status" value="1"/>
</dbReference>
<dbReference type="GO" id="GO:0005737">
    <property type="term" value="C:cytoplasm"/>
    <property type="evidence" value="ECO:0007669"/>
    <property type="project" value="UniProtKB-SubCell"/>
</dbReference>
<name>A0A1F5G4N3_9BACT</name>
<comment type="subcellular location">
    <subcellularLocation>
        <location evidence="1">Cytoplasm</location>
    </subcellularLocation>
</comment>
<keyword evidence="4" id="KW-0479">Metal-binding</keyword>
<evidence type="ECO:0000313" key="8">
    <source>
        <dbReference type="Proteomes" id="UP000176317"/>
    </source>
</evidence>
<keyword evidence="3" id="KW-0963">Cytoplasm</keyword>
<reference evidence="7 8" key="1">
    <citation type="journal article" date="2016" name="Nat. Commun.">
        <title>Thousands of microbial genomes shed light on interconnected biogeochemical processes in an aquifer system.</title>
        <authorList>
            <person name="Anantharaman K."/>
            <person name="Brown C.T."/>
            <person name="Hug L.A."/>
            <person name="Sharon I."/>
            <person name="Castelle C.J."/>
            <person name="Probst A.J."/>
            <person name="Thomas B.C."/>
            <person name="Singh A."/>
            <person name="Wilkins M.J."/>
            <person name="Karaoz U."/>
            <person name="Brodie E.L."/>
            <person name="Williams K.H."/>
            <person name="Hubbard S.S."/>
            <person name="Banfield J.F."/>
        </authorList>
    </citation>
    <scope>NUCLEOTIDE SEQUENCE [LARGE SCALE GENOMIC DNA]</scope>
</reference>
<dbReference type="Proteomes" id="UP000176317">
    <property type="component" value="Unassembled WGS sequence"/>
</dbReference>
<evidence type="ECO:0000256" key="1">
    <source>
        <dbReference type="ARBA" id="ARBA00004496"/>
    </source>
</evidence>
<dbReference type="GO" id="GO:0045892">
    <property type="term" value="P:negative regulation of DNA-templated transcription"/>
    <property type="evidence" value="ECO:0007669"/>
    <property type="project" value="UniProtKB-ARBA"/>
</dbReference>
<dbReference type="InterPro" id="IPR038390">
    <property type="entry name" value="Metal_Tscrpt_repr_sf"/>
</dbReference>
<dbReference type="Gene3D" id="1.20.58.1000">
    <property type="entry name" value="Metal-sensitive repressor, helix protomer"/>
    <property type="match status" value="1"/>
</dbReference>
<comment type="caution">
    <text evidence="7">The sequence shown here is derived from an EMBL/GenBank/DDBJ whole genome shotgun (WGS) entry which is preliminary data.</text>
</comment>
<sequence length="91" mass="10386">TLYMQKVVKMNALKRLRSARGHLDHVISQVEAEKYCIEILQQSLAVQSALHAIDNIILKGHLEEHVSLAMHGKDKQKSIQEVVDVFEKARK</sequence>
<evidence type="ECO:0000256" key="5">
    <source>
        <dbReference type="ARBA" id="ARBA00039938"/>
    </source>
</evidence>
<feature type="non-terminal residue" evidence="7">
    <location>
        <position position="1"/>
    </location>
</feature>
<dbReference type="AlphaFoldDB" id="A0A1F5G4N3"/>
<protein>
    <recommendedName>
        <fullName evidence="5">Copper-sensing transcriptional repressor CsoR</fullName>
    </recommendedName>
    <alternativeName>
        <fullName evidence="6">Copper-sensitive operon repressor</fullName>
    </alternativeName>
</protein>
<accession>A0A1F5G4N3</accession>
<dbReference type="GO" id="GO:0003677">
    <property type="term" value="F:DNA binding"/>
    <property type="evidence" value="ECO:0007669"/>
    <property type="project" value="InterPro"/>
</dbReference>
<gene>
    <name evidence="7" type="ORF">A2164_02835</name>
</gene>
<dbReference type="InterPro" id="IPR003735">
    <property type="entry name" value="Metal_Tscrpt_repr"/>
</dbReference>
<evidence type="ECO:0000256" key="4">
    <source>
        <dbReference type="ARBA" id="ARBA00022723"/>
    </source>
</evidence>
<dbReference type="Pfam" id="PF02583">
    <property type="entry name" value="Trns_repr_metal"/>
    <property type="match status" value="1"/>
</dbReference>
<evidence type="ECO:0000256" key="2">
    <source>
        <dbReference type="ARBA" id="ARBA00011738"/>
    </source>
</evidence>